<dbReference type="AlphaFoldDB" id="A0A812V6S3"/>
<proteinExistence type="predicted"/>
<evidence type="ECO:0000313" key="2">
    <source>
        <dbReference type="Proteomes" id="UP000649617"/>
    </source>
</evidence>
<keyword evidence="2" id="KW-1185">Reference proteome</keyword>
<protein>
    <submittedName>
        <fullName evidence="1">Uncharacterized protein</fullName>
    </submittedName>
</protein>
<gene>
    <name evidence="1" type="ORF">SPIL2461_LOCUS16210</name>
</gene>
<accession>A0A812V6S3</accession>
<name>A0A812V6S3_SYMPI</name>
<dbReference type="OrthoDB" id="414855at2759"/>
<feature type="non-terminal residue" evidence="1">
    <location>
        <position position="1"/>
    </location>
</feature>
<dbReference type="EMBL" id="CAJNIZ010041800">
    <property type="protein sequence ID" value="CAE7617320.1"/>
    <property type="molecule type" value="Genomic_DNA"/>
</dbReference>
<feature type="non-terminal residue" evidence="1">
    <location>
        <position position="201"/>
    </location>
</feature>
<evidence type="ECO:0000313" key="1">
    <source>
        <dbReference type="EMBL" id="CAE7617320.1"/>
    </source>
</evidence>
<sequence>RHLDQLYKQIWKDVVKHRVLVVPSDHPAMDDVLSSPFNAVDKMLPDRTIAVDKRIVHDQRGVNALTDKELHPPAIQLKHEQIARLVLWNKARAPKVPDAALFAGDLPWDADGMEPGGKLDGPEMTVIYLVSSFGFSGSVWGKATEDFLRGHGPAQPRRDLTWSFDSRILVDDNVLVEPWVGLRPWVAGEVYEIGVKTMLGE</sequence>
<organism evidence="1 2">
    <name type="scientific">Symbiodinium pilosum</name>
    <name type="common">Dinoflagellate</name>
    <dbReference type="NCBI Taxonomy" id="2952"/>
    <lineage>
        <taxon>Eukaryota</taxon>
        <taxon>Sar</taxon>
        <taxon>Alveolata</taxon>
        <taxon>Dinophyceae</taxon>
        <taxon>Suessiales</taxon>
        <taxon>Symbiodiniaceae</taxon>
        <taxon>Symbiodinium</taxon>
    </lineage>
</organism>
<reference evidence="1" key="1">
    <citation type="submission" date="2021-02" db="EMBL/GenBank/DDBJ databases">
        <authorList>
            <person name="Dougan E. K."/>
            <person name="Rhodes N."/>
            <person name="Thang M."/>
            <person name="Chan C."/>
        </authorList>
    </citation>
    <scope>NUCLEOTIDE SEQUENCE</scope>
</reference>
<comment type="caution">
    <text evidence="1">The sequence shown here is derived from an EMBL/GenBank/DDBJ whole genome shotgun (WGS) entry which is preliminary data.</text>
</comment>
<dbReference type="Proteomes" id="UP000649617">
    <property type="component" value="Unassembled WGS sequence"/>
</dbReference>